<dbReference type="Gene3D" id="2.40.160.20">
    <property type="match status" value="1"/>
</dbReference>
<evidence type="ECO:0000256" key="2">
    <source>
        <dbReference type="ARBA" id="ARBA00023015"/>
    </source>
</evidence>
<dbReference type="InterPro" id="IPR036388">
    <property type="entry name" value="WH-like_DNA-bd_sf"/>
</dbReference>
<keyword evidence="3" id="KW-0731">Sigma factor</keyword>
<protein>
    <submittedName>
        <fullName evidence="8">RNA polymerase</fullName>
    </submittedName>
</protein>
<dbReference type="InterPro" id="IPR007627">
    <property type="entry name" value="RNA_pol_sigma70_r2"/>
</dbReference>
<evidence type="ECO:0000256" key="3">
    <source>
        <dbReference type="ARBA" id="ARBA00023082"/>
    </source>
</evidence>
<dbReference type="InterPro" id="IPR013249">
    <property type="entry name" value="RNA_pol_sigma70_r4_t2"/>
</dbReference>
<feature type="domain" description="RNA polymerase sigma factor 70 region 4 type 2" evidence="7">
    <location>
        <begin position="127"/>
        <end position="179"/>
    </location>
</feature>
<dbReference type="Gene3D" id="1.10.10.10">
    <property type="entry name" value="Winged helix-like DNA-binding domain superfamily/Winged helix DNA-binding domain"/>
    <property type="match status" value="1"/>
</dbReference>
<keyword evidence="2" id="KW-0805">Transcription regulation</keyword>
<dbReference type="Pfam" id="PF08281">
    <property type="entry name" value="Sigma70_r4_2"/>
    <property type="match status" value="1"/>
</dbReference>
<sequence>MQNNILMDSNIQTLVFKAKQGDNSAFSTLYQIYYPKMKGICINILKEDKDVIDDLVQDAFILALVSLKDLKNPNRFGQWLTSITSNLALKYKEKGNTFRYISLSDIDESVIDSCDDCRNTVSSIQYEDIMAEIDKLPVGYKKVFKLSVLDGLSHQKIAKLLDIAPHSSSSQLARAKALLRNKLSQRTILIMVLVLIIIPVYKQLITKKQLISENDTNITRRRKIKGPVSPASKNDVDSTNCTPKQNPCTHYHKILTIETIAAMRDDTTEIKHNIIANITDTLQDEKQFAVNRTDSILVKDSIIAPNLYKESWITENLEVHKRNKWQLLAAGSLGTTLVQSVCKFMKSNDITSDLPSGPDQPTDPTNPSGKYFTTWEDYAKELHRISQADPTTENVAMADIADHNSGEIVEVEHHDKPITLSIAVNKNIGKRWSLETGLQYSYLKSYLILGTGSYRVDKEQKLYYLGVPFKLSYQFMKFKRLSTYGSVGTGILIPIYGKTDADYIVGDKSAYTTDWKLTLPIQWSVNTNIGIQYQFAPNLNLFIEPTMNWYIPNGSCIKNAWTERPFTFTVPFGIRFSW</sequence>
<dbReference type="GO" id="GO:0006352">
    <property type="term" value="P:DNA-templated transcription initiation"/>
    <property type="evidence" value="ECO:0007669"/>
    <property type="project" value="InterPro"/>
</dbReference>
<accession>A0AA92WKQ8</accession>
<dbReference type="InterPro" id="IPR011250">
    <property type="entry name" value="OMP/PagP_B-barrel"/>
</dbReference>
<dbReference type="InterPro" id="IPR039425">
    <property type="entry name" value="RNA_pol_sigma-70-like"/>
</dbReference>
<dbReference type="NCBIfam" id="TIGR02937">
    <property type="entry name" value="sigma70-ECF"/>
    <property type="match status" value="1"/>
</dbReference>
<dbReference type="GO" id="GO:0016987">
    <property type="term" value="F:sigma factor activity"/>
    <property type="evidence" value="ECO:0007669"/>
    <property type="project" value="UniProtKB-KW"/>
</dbReference>
<dbReference type="Pfam" id="PF04542">
    <property type="entry name" value="Sigma70_r2"/>
    <property type="match status" value="1"/>
</dbReference>
<evidence type="ECO:0000259" key="7">
    <source>
        <dbReference type="Pfam" id="PF08281"/>
    </source>
</evidence>
<evidence type="ECO:0000313" key="8">
    <source>
        <dbReference type="EMBL" id="RHK50224.1"/>
    </source>
</evidence>
<reference evidence="8 9" key="1">
    <citation type="submission" date="2018-08" db="EMBL/GenBank/DDBJ databases">
        <title>A genome reference for cultivated species of the human gut microbiota.</title>
        <authorList>
            <person name="Zou Y."/>
            <person name="Xue W."/>
            <person name="Luo G."/>
        </authorList>
    </citation>
    <scope>NUCLEOTIDE SEQUENCE [LARGE SCALE GENOMIC DNA]</scope>
    <source>
        <strain evidence="8 9">AF43-2</strain>
    </source>
</reference>
<dbReference type="GO" id="GO:0003677">
    <property type="term" value="F:DNA binding"/>
    <property type="evidence" value="ECO:0007669"/>
    <property type="project" value="InterPro"/>
</dbReference>
<evidence type="ECO:0000256" key="4">
    <source>
        <dbReference type="ARBA" id="ARBA00023163"/>
    </source>
</evidence>
<dbReference type="SUPFAM" id="SSF88946">
    <property type="entry name" value="Sigma2 domain of RNA polymerase sigma factors"/>
    <property type="match status" value="1"/>
</dbReference>
<dbReference type="InterPro" id="IPR013324">
    <property type="entry name" value="RNA_pol_sigma_r3/r4-like"/>
</dbReference>
<dbReference type="InterPro" id="IPR014284">
    <property type="entry name" value="RNA_pol_sigma-70_dom"/>
</dbReference>
<proteinExistence type="inferred from homology"/>
<dbReference type="SUPFAM" id="SSF88659">
    <property type="entry name" value="Sigma3 and sigma4 domains of RNA polymerase sigma factors"/>
    <property type="match status" value="1"/>
</dbReference>
<dbReference type="InterPro" id="IPR013325">
    <property type="entry name" value="RNA_pol_sigma_r2"/>
</dbReference>
<dbReference type="AlphaFoldDB" id="A0AA92WKQ8"/>
<dbReference type="PANTHER" id="PTHR43133:SF46">
    <property type="entry name" value="RNA POLYMERASE SIGMA-70 FACTOR ECF SUBFAMILY"/>
    <property type="match status" value="1"/>
</dbReference>
<comment type="similarity">
    <text evidence="1">Belongs to the sigma-70 factor family. ECF subfamily.</text>
</comment>
<organism evidence="8 9">
    <name type="scientific">Segatella copri</name>
    <dbReference type="NCBI Taxonomy" id="165179"/>
    <lineage>
        <taxon>Bacteria</taxon>
        <taxon>Pseudomonadati</taxon>
        <taxon>Bacteroidota</taxon>
        <taxon>Bacteroidia</taxon>
        <taxon>Bacteroidales</taxon>
        <taxon>Prevotellaceae</taxon>
        <taxon>Segatella</taxon>
    </lineage>
</organism>
<feature type="domain" description="RNA polymerase sigma-70 region 2" evidence="6">
    <location>
        <begin position="29"/>
        <end position="94"/>
    </location>
</feature>
<evidence type="ECO:0000256" key="5">
    <source>
        <dbReference type="SAM" id="MobiDB-lite"/>
    </source>
</evidence>
<evidence type="ECO:0000259" key="6">
    <source>
        <dbReference type="Pfam" id="PF04542"/>
    </source>
</evidence>
<evidence type="ECO:0000313" key="9">
    <source>
        <dbReference type="Proteomes" id="UP000284562"/>
    </source>
</evidence>
<dbReference type="Proteomes" id="UP000284562">
    <property type="component" value="Unassembled WGS sequence"/>
</dbReference>
<dbReference type="Gene3D" id="1.10.1740.10">
    <property type="match status" value="1"/>
</dbReference>
<feature type="region of interest" description="Disordered" evidence="5">
    <location>
        <begin position="350"/>
        <end position="369"/>
    </location>
</feature>
<dbReference type="EMBL" id="QRNN01000003">
    <property type="protein sequence ID" value="RHK50224.1"/>
    <property type="molecule type" value="Genomic_DNA"/>
</dbReference>
<comment type="caution">
    <text evidence="8">The sequence shown here is derived from an EMBL/GenBank/DDBJ whole genome shotgun (WGS) entry which is preliminary data.</text>
</comment>
<gene>
    <name evidence="8" type="ORF">DW064_01195</name>
</gene>
<keyword evidence="4" id="KW-0804">Transcription</keyword>
<dbReference type="PANTHER" id="PTHR43133">
    <property type="entry name" value="RNA POLYMERASE ECF-TYPE SIGMA FACTO"/>
    <property type="match status" value="1"/>
</dbReference>
<dbReference type="SUPFAM" id="SSF56925">
    <property type="entry name" value="OMPA-like"/>
    <property type="match status" value="1"/>
</dbReference>
<evidence type="ECO:0000256" key="1">
    <source>
        <dbReference type="ARBA" id="ARBA00010641"/>
    </source>
</evidence>
<name>A0AA92WKQ8_9BACT</name>